<dbReference type="Proteomes" id="UP000436088">
    <property type="component" value="Unassembled WGS sequence"/>
</dbReference>
<evidence type="ECO:0000313" key="3">
    <source>
        <dbReference type="Proteomes" id="UP000436088"/>
    </source>
</evidence>
<feature type="region of interest" description="Disordered" evidence="1">
    <location>
        <begin position="411"/>
        <end position="431"/>
    </location>
</feature>
<dbReference type="AlphaFoldDB" id="A0A6A3A9J4"/>
<feature type="compositionally biased region" description="Basic and acidic residues" evidence="1">
    <location>
        <begin position="326"/>
        <end position="344"/>
    </location>
</feature>
<feature type="compositionally biased region" description="Basic and acidic residues" evidence="1">
    <location>
        <begin position="13"/>
        <end position="27"/>
    </location>
</feature>
<name>A0A6A3A9J4_HIBSY</name>
<comment type="caution">
    <text evidence="2">The sequence shown here is derived from an EMBL/GenBank/DDBJ whole genome shotgun (WGS) entry which is preliminary data.</text>
</comment>
<evidence type="ECO:0000256" key="1">
    <source>
        <dbReference type="SAM" id="MobiDB-lite"/>
    </source>
</evidence>
<dbReference type="EMBL" id="VEPZ02001024">
    <property type="protein sequence ID" value="KAE8701054.1"/>
    <property type="molecule type" value="Genomic_DNA"/>
</dbReference>
<dbReference type="PANTHER" id="PTHR46872:SF4">
    <property type="entry name" value="MYB-LIKE DOMAIN-CONTAINING PROTEIN"/>
    <property type="match status" value="1"/>
</dbReference>
<feature type="region of interest" description="Disordered" evidence="1">
    <location>
        <begin position="325"/>
        <end position="352"/>
    </location>
</feature>
<accession>A0A6A3A9J4</accession>
<gene>
    <name evidence="2" type="ORF">F3Y22_tig00110548pilonHSYRG00065</name>
</gene>
<protein>
    <submittedName>
        <fullName evidence="2">UDP-glucose 6-dehydrogenase family protein</fullName>
    </submittedName>
</protein>
<evidence type="ECO:0000313" key="2">
    <source>
        <dbReference type="EMBL" id="KAE8701054.1"/>
    </source>
</evidence>
<dbReference type="PANTHER" id="PTHR46872">
    <property type="entry name" value="DNA BINDING PROTEIN"/>
    <property type="match status" value="1"/>
</dbReference>
<reference evidence="2" key="1">
    <citation type="submission" date="2019-09" db="EMBL/GenBank/DDBJ databases">
        <title>Draft genome information of white flower Hibiscus syriacus.</title>
        <authorList>
            <person name="Kim Y.-M."/>
        </authorList>
    </citation>
    <scope>NUCLEOTIDE SEQUENCE [LARGE SCALE GENOMIC DNA]</scope>
    <source>
        <strain evidence="2">YM2019G1</strain>
    </source>
</reference>
<keyword evidence="3" id="KW-1185">Reference proteome</keyword>
<feature type="region of interest" description="Disordered" evidence="1">
    <location>
        <begin position="1"/>
        <end position="38"/>
    </location>
</feature>
<proteinExistence type="predicted"/>
<sequence length="431" mass="48786">MIHKRPYSDDSQEVARKQQKKWEDAVHHKSAVPDPQISGKWEDIYSNCQDKGSFAEDQWNKVLTGISNEYESSISGCVSHFWWVNSTGINANADQEVVVHLLLFPEYFTSGRRIQDFLHSNDIYQSILSPRMLVSVGPDHQADIPEWNQQDLKNSTDFLDTSDPQVALRSSYAGLMVNDDYGNKMIGYCVIPMPNSEATAKFQCEDAELNVNALIRVLLDASDNIWTEEEELAFHIVVLSNPVSMGKNFWDHLSAVIPSLARGDFIRYYFNVLMLRKRAQQNRIDPVNVDSDDDEWQIIEYEIQAEDDNSADESPIVQGTAAHFGHSHEEDGHEDIKDDNKDGFDSSENVAGDISRAATNEVDKGGKFHKTTRAHYTSIRGRRLNVAACLRQCWMQINPVKTDVDSWSDTINGLTKGSPGEQDSCNQSTWM</sequence>
<organism evidence="2 3">
    <name type="scientific">Hibiscus syriacus</name>
    <name type="common">Rose of Sharon</name>
    <dbReference type="NCBI Taxonomy" id="106335"/>
    <lineage>
        <taxon>Eukaryota</taxon>
        <taxon>Viridiplantae</taxon>
        <taxon>Streptophyta</taxon>
        <taxon>Embryophyta</taxon>
        <taxon>Tracheophyta</taxon>
        <taxon>Spermatophyta</taxon>
        <taxon>Magnoliopsida</taxon>
        <taxon>eudicotyledons</taxon>
        <taxon>Gunneridae</taxon>
        <taxon>Pentapetalae</taxon>
        <taxon>rosids</taxon>
        <taxon>malvids</taxon>
        <taxon>Malvales</taxon>
        <taxon>Malvaceae</taxon>
        <taxon>Malvoideae</taxon>
        <taxon>Hibiscus</taxon>
    </lineage>
</organism>